<dbReference type="RefSeq" id="WP_248683445.1">
    <property type="nucleotide sequence ID" value="NZ_JALPRY010000014.1"/>
</dbReference>
<reference evidence="1 2" key="1">
    <citation type="submission" date="2022-04" db="EMBL/GenBank/DDBJ databases">
        <title>Rhizobium coralii sp. nov., isolated from coral Turbinaria peltata.</title>
        <authorList>
            <person name="Sun H."/>
        </authorList>
    </citation>
    <scope>NUCLEOTIDE SEQUENCE [LARGE SCALE GENOMIC DNA]</scope>
    <source>
        <strain evidence="1 2">NTR19</strain>
    </source>
</reference>
<organism evidence="1 2">
    <name type="scientific">Neorhizobium turbinariae</name>
    <dbReference type="NCBI Taxonomy" id="2937795"/>
    <lineage>
        <taxon>Bacteria</taxon>
        <taxon>Pseudomonadati</taxon>
        <taxon>Pseudomonadota</taxon>
        <taxon>Alphaproteobacteria</taxon>
        <taxon>Hyphomicrobiales</taxon>
        <taxon>Rhizobiaceae</taxon>
        <taxon>Rhizobium/Agrobacterium group</taxon>
        <taxon>Neorhizobium</taxon>
    </lineage>
</organism>
<dbReference type="Proteomes" id="UP001202827">
    <property type="component" value="Unassembled WGS sequence"/>
</dbReference>
<dbReference type="Gene3D" id="6.10.250.730">
    <property type="match status" value="1"/>
</dbReference>
<comment type="caution">
    <text evidence="1">The sequence shown here is derived from an EMBL/GenBank/DDBJ whole genome shotgun (WGS) entry which is preliminary data.</text>
</comment>
<protein>
    <submittedName>
        <fullName evidence="1">DUF982 domain-containing protein</fullName>
    </submittedName>
</protein>
<gene>
    <name evidence="1" type="ORF">M0654_12820</name>
</gene>
<proteinExistence type="predicted"/>
<evidence type="ECO:0000313" key="2">
    <source>
        <dbReference type="Proteomes" id="UP001202827"/>
    </source>
</evidence>
<evidence type="ECO:0000313" key="1">
    <source>
        <dbReference type="EMBL" id="MCK8780868.1"/>
    </source>
</evidence>
<keyword evidence="2" id="KW-1185">Reference proteome</keyword>
<dbReference type="EMBL" id="JALPRY010000014">
    <property type="protein sequence ID" value="MCK8780868.1"/>
    <property type="molecule type" value="Genomic_DNA"/>
</dbReference>
<accession>A0ABT0ISM5</accession>
<name>A0ABT0ISM5_9HYPH</name>
<dbReference type="InterPro" id="IPR010385">
    <property type="entry name" value="DUF982"/>
</dbReference>
<dbReference type="Pfam" id="PF06169">
    <property type="entry name" value="DUF982"/>
    <property type="match status" value="1"/>
</dbReference>
<sequence>MALGTFDAPLFAKRTYFIQEISGLDDAFDLLDEWPADQRDLAFEAVVKSVREAACGSRPVAFAREDFKRFLKRNNMLANVEEIPVQLRNNRDRNIGGH</sequence>